<accession>A0A9W9JCA5</accession>
<keyword evidence="2" id="KW-1185">Reference proteome</keyword>
<comment type="caution">
    <text evidence="1">The sequence shown here is derived from an EMBL/GenBank/DDBJ whole genome shotgun (WGS) entry which is preliminary data.</text>
</comment>
<organism evidence="1 2">
    <name type="scientific">Penicillium cf. viridicatum</name>
    <dbReference type="NCBI Taxonomy" id="2972119"/>
    <lineage>
        <taxon>Eukaryota</taxon>
        <taxon>Fungi</taxon>
        <taxon>Dikarya</taxon>
        <taxon>Ascomycota</taxon>
        <taxon>Pezizomycotina</taxon>
        <taxon>Eurotiomycetes</taxon>
        <taxon>Eurotiomycetidae</taxon>
        <taxon>Eurotiales</taxon>
        <taxon>Aspergillaceae</taxon>
        <taxon>Penicillium</taxon>
    </lineage>
</organism>
<evidence type="ECO:0000313" key="2">
    <source>
        <dbReference type="Proteomes" id="UP001150942"/>
    </source>
</evidence>
<name>A0A9W9JCA5_9EURO</name>
<dbReference type="OrthoDB" id="5083627at2759"/>
<dbReference type="Proteomes" id="UP001150942">
    <property type="component" value="Unassembled WGS sequence"/>
</dbReference>
<gene>
    <name evidence="1" type="ORF">N7449_009704</name>
</gene>
<protein>
    <submittedName>
        <fullName evidence="1">Uncharacterized protein</fullName>
    </submittedName>
</protein>
<sequence>MDQSESNAIDYKTRKKGMAGIWTSAPNVKTSGIGLGFLCTTNILTPDARVVDFNEEIGLRAPRDIVLVGDVLEY</sequence>
<reference evidence="1" key="2">
    <citation type="journal article" date="2023" name="IMA Fungus">
        <title>Comparative genomic study of the Penicillium genus elucidates a diverse pangenome and 15 lateral gene transfer events.</title>
        <authorList>
            <person name="Petersen C."/>
            <person name="Sorensen T."/>
            <person name="Nielsen M.R."/>
            <person name="Sondergaard T.E."/>
            <person name="Sorensen J.L."/>
            <person name="Fitzpatrick D.A."/>
            <person name="Frisvad J.C."/>
            <person name="Nielsen K.L."/>
        </authorList>
    </citation>
    <scope>NUCLEOTIDE SEQUENCE</scope>
    <source>
        <strain evidence="1">IBT 20477</strain>
    </source>
</reference>
<evidence type="ECO:0000313" key="1">
    <source>
        <dbReference type="EMBL" id="KAJ5193562.1"/>
    </source>
</evidence>
<dbReference type="EMBL" id="JAPQKQ010000006">
    <property type="protein sequence ID" value="KAJ5193562.1"/>
    <property type="molecule type" value="Genomic_DNA"/>
</dbReference>
<dbReference type="AlphaFoldDB" id="A0A9W9JCA5"/>
<reference evidence="1" key="1">
    <citation type="submission" date="2022-11" db="EMBL/GenBank/DDBJ databases">
        <authorList>
            <person name="Petersen C."/>
        </authorList>
    </citation>
    <scope>NUCLEOTIDE SEQUENCE</scope>
    <source>
        <strain evidence="1">IBT 20477</strain>
    </source>
</reference>
<proteinExistence type="predicted"/>